<accession>A0AAD7WNP0</accession>
<keyword evidence="1" id="KW-0472">Membrane</keyword>
<proteinExistence type="predicted"/>
<feature type="non-terminal residue" evidence="2">
    <location>
        <position position="1"/>
    </location>
</feature>
<evidence type="ECO:0000313" key="3">
    <source>
        <dbReference type="Proteomes" id="UP001221898"/>
    </source>
</evidence>
<reference evidence="2" key="1">
    <citation type="journal article" date="2023" name="Science">
        <title>Genome structures resolve the early diversification of teleost fishes.</title>
        <authorList>
            <person name="Parey E."/>
            <person name="Louis A."/>
            <person name="Montfort J."/>
            <person name="Bouchez O."/>
            <person name="Roques C."/>
            <person name="Iampietro C."/>
            <person name="Lluch J."/>
            <person name="Castinel A."/>
            <person name="Donnadieu C."/>
            <person name="Desvignes T."/>
            <person name="Floi Bucao C."/>
            <person name="Jouanno E."/>
            <person name="Wen M."/>
            <person name="Mejri S."/>
            <person name="Dirks R."/>
            <person name="Jansen H."/>
            <person name="Henkel C."/>
            <person name="Chen W.J."/>
            <person name="Zahm M."/>
            <person name="Cabau C."/>
            <person name="Klopp C."/>
            <person name="Thompson A.W."/>
            <person name="Robinson-Rechavi M."/>
            <person name="Braasch I."/>
            <person name="Lecointre G."/>
            <person name="Bobe J."/>
            <person name="Postlethwait J.H."/>
            <person name="Berthelot C."/>
            <person name="Roest Crollius H."/>
            <person name="Guiguen Y."/>
        </authorList>
    </citation>
    <scope>NUCLEOTIDE SEQUENCE</scope>
    <source>
        <strain evidence="2">NC1722</strain>
    </source>
</reference>
<name>A0AAD7WNP0_9TELE</name>
<dbReference type="AlphaFoldDB" id="A0AAD7WNP0"/>
<gene>
    <name evidence="2" type="ORF">AAFF_G00346340</name>
</gene>
<keyword evidence="3" id="KW-1185">Reference proteome</keyword>
<sequence length="81" mass="9604">TTKAVKAATKWSISFPLLRLDFFYFVLINRFWRRNKCTGRDCSGRFYAFSIQYKNCDIIFSSQHLVWITQKAPRTLASILF</sequence>
<organism evidence="2 3">
    <name type="scientific">Aldrovandia affinis</name>
    <dbReference type="NCBI Taxonomy" id="143900"/>
    <lineage>
        <taxon>Eukaryota</taxon>
        <taxon>Metazoa</taxon>
        <taxon>Chordata</taxon>
        <taxon>Craniata</taxon>
        <taxon>Vertebrata</taxon>
        <taxon>Euteleostomi</taxon>
        <taxon>Actinopterygii</taxon>
        <taxon>Neopterygii</taxon>
        <taxon>Teleostei</taxon>
        <taxon>Notacanthiformes</taxon>
        <taxon>Halosauridae</taxon>
        <taxon>Aldrovandia</taxon>
    </lineage>
</organism>
<evidence type="ECO:0000313" key="2">
    <source>
        <dbReference type="EMBL" id="KAJ8403766.1"/>
    </source>
</evidence>
<keyword evidence="1" id="KW-0812">Transmembrane</keyword>
<comment type="caution">
    <text evidence="2">The sequence shown here is derived from an EMBL/GenBank/DDBJ whole genome shotgun (WGS) entry which is preliminary data.</text>
</comment>
<evidence type="ECO:0000256" key="1">
    <source>
        <dbReference type="SAM" id="Phobius"/>
    </source>
</evidence>
<dbReference type="EMBL" id="JAINUG010000056">
    <property type="protein sequence ID" value="KAJ8403766.1"/>
    <property type="molecule type" value="Genomic_DNA"/>
</dbReference>
<dbReference type="Proteomes" id="UP001221898">
    <property type="component" value="Unassembled WGS sequence"/>
</dbReference>
<feature type="transmembrane region" description="Helical" evidence="1">
    <location>
        <begin position="13"/>
        <end position="32"/>
    </location>
</feature>
<protein>
    <submittedName>
        <fullName evidence="2">Uncharacterized protein</fullName>
    </submittedName>
</protein>
<keyword evidence="1" id="KW-1133">Transmembrane helix</keyword>